<dbReference type="Pfam" id="PF05593">
    <property type="entry name" value="RHS_repeat"/>
    <property type="match status" value="1"/>
</dbReference>
<organism evidence="2 3">
    <name type="scientific">Massilia oculi</name>
    <dbReference type="NCBI Taxonomy" id="945844"/>
    <lineage>
        <taxon>Bacteria</taxon>
        <taxon>Pseudomonadati</taxon>
        <taxon>Pseudomonadota</taxon>
        <taxon>Betaproteobacteria</taxon>
        <taxon>Burkholderiales</taxon>
        <taxon>Oxalobacteraceae</taxon>
        <taxon>Telluria group</taxon>
        <taxon>Massilia</taxon>
    </lineage>
</organism>
<reference evidence="2 3" key="1">
    <citation type="submission" date="2018-05" db="EMBL/GenBank/DDBJ databases">
        <title>Complete genome sequence of Massilia oculi sp. nov. CCUG 43427T (=DSM 26321T), the type strain of M. oculi, and comparison with genome sequences of other Massilia strains.</title>
        <authorList>
            <person name="Zhu B."/>
        </authorList>
    </citation>
    <scope>NUCLEOTIDE SEQUENCE [LARGE SCALE GENOMIC DNA]</scope>
    <source>
        <strain evidence="2 3">CCUG 43427</strain>
    </source>
</reference>
<dbReference type="EMBL" id="CP029343">
    <property type="protein sequence ID" value="AWL05729.1"/>
    <property type="molecule type" value="Genomic_DNA"/>
</dbReference>
<protein>
    <recommendedName>
        <fullName evidence="4">RHS repeat protein</fullName>
    </recommendedName>
</protein>
<accession>A0A2S2DKW0</accession>
<dbReference type="Proteomes" id="UP000245820">
    <property type="component" value="Chromosome"/>
</dbReference>
<keyword evidence="3" id="KW-1185">Reference proteome</keyword>
<name>A0A2S2DKW0_9BURK</name>
<evidence type="ECO:0000313" key="2">
    <source>
        <dbReference type="EMBL" id="AWL05729.1"/>
    </source>
</evidence>
<evidence type="ECO:0000313" key="3">
    <source>
        <dbReference type="Proteomes" id="UP000245820"/>
    </source>
</evidence>
<dbReference type="AlphaFoldDB" id="A0A2S2DKW0"/>
<evidence type="ECO:0008006" key="4">
    <source>
        <dbReference type="Google" id="ProtNLM"/>
    </source>
</evidence>
<sequence length="1215" mass="132066">MHGVFESRKGWVNSSGGTNRCSSFSEPQSVVTPNSGAIWTAVEFWHGNFLYVPGQGDQEMLERSHLYTAAPGNAAASHPVVTRNNWAIQCLSTLAAGSGGTGEGFLAIAPDGTQYRFDWMVSRRIEPIVKGTLAPEMLAARAITGDDGRGDPAVAAGAHELGGAPVEDEPEQPNMIPSMPQLDRSEVWILPTKITDKFGNTVTYTYDTTNKWQLKTITGNDASGSARTITFTYVTPGATASNLVASVSDGTRTWRYGYSNSTSYAQLQSVTLPDQSSWSLGPIASLQKAISYPGEGSCDNPGMLSPIAETGTMTHPSGAVGRFTLVQTRHARSQVERDCRRDIQTNAEHVRYPYLFDTYALTRKELSGSSIGSLVWSTSYPAPEPSWNDCPGCVRTKTVIVTDPAGDTTAHTFGTAWRETEGQLQRTEVSSSSGMPLRSTDLSYTTPIAQFGHSLQPRGDGEMAAKITEVNRRQVTQQGTTFVMDVAAFDTFARPAQISRSSSLGFQRRETITYDDNVGKWVLGQLKERRDPDSGKVMVSNAYHATNATLTSVTQFGSLQSSMLYNTDGTVSSISDGKNQVTTYSNYKRGIPQSIRYATGETQSVSVNNIGRIDSLTDENGFTTGFGYDAMGRLARVTYPASDTVAWTPTVIDVARSSAPKFDLPAGHWRQQVTTGNGYRVEYYDELLRPVYSEHYDGANPAGTTTIVQRRYDFNGRTTYESYPERSYAQLGDGVSASYDGLGRITETTASSELGNLYTSYSYDSGFTTTVTDPRRNRTTFGYQAFDEPSDEAIASIALPEAVNLSIVRDVFGKPTSITRSGADASVIRRYVYDSKERLCKTIEPENGATIQEYDAANNIWWRGSGTDLSTALSCNPTTVGAARKITYTYDARNRLTRTAFGDASPAIDRTYWPDGLLATTTSKNAKWTYTYNKRRLLERESLTYGSTPYIIDRGYDANGSPATLKYPGDGLSITLAPNALGQAQQVGSYATGITYHPGGAVAGFRYGNGIVRSMAQNVRGLPRSSADAGILNDIYTYDENANVTGIQDQQEGITSRTMGYDGLDRLKIVSAPGLWGTASYTYDSQDNLLSSTISAGSNARTGVHTINRSTNRLDSLGSSNAAFSFAYGYDVQGNINRRGNRSYTFDIGNRMSSATGLATYEYDGHGRRVSVVGNDGVNRIQVYSQAGQLLYSTSGANAATRYIYLNNHVIAEVK</sequence>
<feature type="region of interest" description="Disordered" evidence="1">
    <location>
        <begin position="1"/>
        <end position="27"/>
    </location>
</feature>
<dbReference type="OrthoDB" id="6904246at2"/>
<dbReference type="InterPro" id="IPR006530">
    <property type="entry name" value="YD"/>
</dbReference>
<dbReference type="KEGG" id="mtim:DIR46_15720"/>
<proteinExistence type="predicted"/>
<dbReference type="NCBIfam" id="TIGR01643">
    <property type="entry name" value="YD_repeat_2x"/>
    <property type="match status" value="1"/>
</dbReference>
<evidence type="ECO:0000256" key="1">
    <source>
        <dbReference type="SAM" id="MobiDB-lite"/>
    </source>
</evidence>
<feature type="compositionally biased region" description="Polar residues" evidence="1">
    <location>
        <begin position="12"/>
        <end position="27"/>
    </location>
</feature>
<dbReference type="InterPro" id="IPR031325">
    <property type="entry name" value="RHS_repeat"/>
</dbReference>
<gene>
    <name evidence="2" type="ORF">DIR46_15720</name>
</gene>
<dbReference type="Gene3D" id="2.180.10.10">
    <property type="entry name" value="RHS repeat-associated core"/>
    <property type="match status" value="2"/>
</dbReference>